<feature type="domain" description="J" evidence="1">
    <location>
        <begin position="11"/>
        <end position="78"/>
    </location>
</feature>
<name>A0A1F4T5H1_UNCSA</name>
<dbReference type="Pfam" id="PF00226">
    <property type="entry name" value="DnaJ"/>
    <property type="match status" value="1"/>
</dbReference>
<gene>
    <name evidence="2" type="ORF">A3K49_03580</name>
</gene>
<reference evidence="2 3" key="1">
    <citation type="journal article" date="2016" name="Nat. Commun.">
        <title>Thousands of microbial genomes shed light on interconnected biogeochemical processes in an aquifer system.</title>
        <authorList>
            <person name="Anantharaman K."/>
            <person name="Brown C.T."/>
            <person name="Hug L.A."/>
            <person name="Sharon I."/>
            <person name="Castelle C.J."/>
            <person name="Probst A.J."/>
            <person name="Thomas B.C."/>
            <person name="Singh A."/>
            <person name="Wilkins M.J."/>
            <person name="Karaoz U."/>
            <person name="Brodie E.L."/>
            <person name="Williams K.H."/>
            <person name="Hubbard S.S."/>
            <person name="Banfield J.F."/>
        </authorList>
    </citation>
    <scope>NUCLEOTIDE SEQUENCE [LARGE SCALE GENOMIC DNA]</scope>
</reference>
<dbReference type="InterPro" id="IPR036869">
    <property type="entry name" value="J_dom_sf"/>
</dbReference>
<evidence type="ECO:0000259" key="1">
    <source>
        <dbReference type="PROSITE" id="PS50076"/>
    </source>
</evidence>
<dbReference type="PRINTS" id="PR00625">
    <property type="entry name" value="JDOMAIN"/>
</dbReference>
<sequence>MAGSTFTEIEQARKVLGLGEKADLAEIQKAYRRLAKEWHPDKREGRDQDLCHEKMKEINLAHKIIMRYVKNYRYDFIERKVTEDDPLTRWKEQFGDDPTWGTGKGWF</sequence>
<proteinExistence type="predicted"/>
<dbReference type="Proteomes" id="UP000178602">
    <property type="component" value="Unassembled WGS sequence"/>
</dbReference>
<organism evidence="2 3">
    <name type="scientific">candidate division WOR-1 bacterium RIFOXYC12_FULL_54_18</name>
    <dbReference type="NCBI Taxonomy" id="1802584"/>
    <lineage>
        <taxon>Bacteria</taxon>
        <taxon>Bacillati</taxon>
        <taxon>Saganbacteria</taxon>
    </lineage>
</organism>
<dbReference type="SMART" id="SM00271">
    <property type="entry name" value="DnaJ"/>
    <property type="match status" value="1"/>
</dbReference>
<dbReference type="InterPro" id="IPR050817">
    <property type="entry name" value="DjlA_DnaK_co-chaperone"/>
</dbReference>
<dbReference type="InterPro" id="IPR001623">
    <property type="entry name" value="DnaJ_domain"/>
</dbReference>
<dbReference type="CDD" id="cd06257">
    <property type="entry name" value="DnaJ"/>
    <property type="match status" value="1"/>
</dbReference>
<dbReference type="AlphaFoldDB" id="A0A1F4T5H1"/>
<dbReference type="PROSITE" id="PS50076">
    <property type="entry name" value="DNAJ_2"/>
    <property type="match status" value="1"/>
</dbReference>
<evidence type="ECO:0000313" key="3">
    <source>
        <dbReference type="Proteomes" id="UP000178602"/>
    </source>
</evidence>
<protein>
    <recommendedName>
        <fullName evidence="1">J domain-containing protein</fullName>
    </recommendedName>
</protein>
<dbReference type="SUPFAM" id="SSF46565">
    <property type="entry name" value="Chaperone J-domain"/>
    <property type="match status" value="1"/>
</dbReference>
<dbReference type="EMBL" id="MEUG01000001">
    <property type="protein sequence ID" value="OGC28061.1"/>
    <property type="molecule type" value="Genomic_DNA"/>
</dbReference>
<comment type="caution">
    <text evidence="2">The sequence shown here is derived from an EMBL/GenBank/DDBJ whole genome shotgun (WGS) entry which is preliminary data.</text>
</comment>
<dbReference type="Gene3D" id="1.10.287.110">
    <property type="entry name" value="DnaJ domain"/>
    <property type="match status" value="1"/>
</dbReference>
<dbReference type="PANTHER" id="PTHR24074">
    <property type="entry name" value="CO-CHAPERONE PROTEIN DJLA"/>
    <property type="match status" value="1"/>
</dbReference>
<accession>A0A1F4T5H1</accession>
<evidence type="ECO:0000313" key="2">
    <source>
        <dbReference type="EMBL" id="OGC28061.1"/>
    </source>
</evidence>